<name>A0A2S2CNG0_9PROT</name>
<feature type="region of interest" description="Disordered" evidence="1">
    <location>
        <begin position="180"/>
        <end position="218"/>
    </location>
</feature>
<proteinExistence type="predicted"/>
<feature type="compositionally biased region" description="Low complexity" evidence="1">
    <location>
        <begin position="201"/>
        <end position="218"/>
    </location>
</feature>
<dbReference type="Proteomes" id="UP000245629">
    <property type="component" value="Chromosome 2"/>
</dbReference>
<dbReference type="KEGG" id="azz:DEW08_07190"/>
<dbReference type="EMBL" id="CP029353">
    <property type="protein sequence ID" value="AWK86063.1"/>
    <property type="molecule type" value="Genomic_DNA"/>
</dbReference>
<evidence type="ECO:0000313" key="2">
    <source>
        <dbReference type="EMBL" id="AWK86063.1"/>
    </source>
</evidence>
<dbReference type="OrthoDB" id="5769175at2"/>
<feature type="compositionally biased region" description="Low complexity" evidence="1">
    <location>
        <begin position="266"/>
        <end position="275"/>
    </location>
</feature>
<feature type="region of interest" description="Disordered" evidence="1">
    <location>
        <begin position="266"/>
        <end position="297"/>
    </location>
</feature>
<feature type="region of interest" description="Disordered" evidence="1">
    <location>
        <begin position="1"/>
        <end position="34"/>
    </location>
</feature>
<organism evidence="2 3">
    <name type="scientific">Azospirillum thermophilum</name>
    <dbReference type="NCBI Taxonomy" id="2202148"/>
    <lineage>
        <taxon>Bacteria</taxon>
        <taxon>Pseudomonadati</taxon>
        <taxon>Pseudomonadota</taxon>
        <taxon>Alphaproteobacteria</taxon>
        <taxon>Rhodospirillales</taxon>
        <taxon>Azospirillaceae</taxon>
        <taxon>Azospirillum</taxon>
    </lineage>
</organism>
<feature type="compositionally biased region" description="Low complexity" evidence="1">
    <location>
        <begin position="319"/>
        <end position="333"/>
    </location>
</feature>
<dbReference type="AlphaFoldDB" id="A0A2S2CNG0"/>
<protein>
    <submittedName>
        <fullName evidence="2">Uncharacterized protein</fullName>
    </submittedName>
</protein>
<gene>
    <name evidence="2" type="ORF">DEW08_07190</name>
</gene>
<accession>A0A2S2CNG0</accession>
<evidence type="ECO:0000256" key="1">
    <source>
        <dbReference type="SAM" id="MobiDB-lite"/>
    </source>
</evidence>
<keyword evidence="3" id="KW-1185">Reference proteome</keyword>
<sequence>MAIDATTFDSTSAARTVQREPAPSLTVPPSRDSEPVEIKGDMSFWDFLDVINPLQHLPIIGTIYREITGDTIQPAARVMGGILFGGPLGAAGAVVNAMVEQAEGKDIGDQVMSALGMGGDTPSAGKGDGTAVAAAGGLHDNLAAAGSGPAAAAAGAPQAAAQAAAAQGAQGAAAQAAMKDAATKETASSRQPDQPIRLFTGSAGQGAPAGQQAVQAARTAAATPANTMLAAQLAGQDGPVVPHPTRMPARDTNLANTMQAKHAAAQARAPLPGSATPSKADAARPLPPAAGNSVAPVSPEMLSETMMRNLAKYEQTRKAAGQGAAAPAVRVSG</sequence>
<feature type="region of interest" description="Disordered" evidence="1">
    <location>
        <begin position="313"/>
        <end position="333"/>
    </location>
</feature>
<dbReference type="RefSeq" id="WP_109325774.1">
    <property type="nucleotide sequence ID" value="NZ_CP029353.1"/>
</dbReference>
<reference evidence="3" key="1">
    <citation type="submission" date="2018-05" db="EMBL/GenBank/DDBJ databases">
        <title>Azospirillum thermophila sp. nov., a novel isolated from hot spring.</title>
        <authorList>
            <person name="Zhao Z."/>
        </authorList>
    </citation>
    <scope>NUCLEOTIDE SEQUENCE [LARGE SCALE GENOMIC DNA]</scope>
    <source>
        <strain evidence="3">CFH 70021</strain>
    </source>
</reference>
<evidence type="ECO:0000313" key="3">
    <source>
        <dbReference type="Proteomes" id="UP000245629"/>
    </source>
</evidence>